<keyword evidence="4" id="KW-1185">Reference proteome</keyword>
<dbReference type="InterPro" id="IPR006016">
    <property type="entry name" value="UspA"/>
</dbReference>
<dbReference type="PRINTS" id="PR01438">
    <property type="entry name" value="UNVRSLSTRESS"/>
</dbReference>
<dbReference type="Proteomes" id="UP001055336">
    <property type="component" value="Chromosome"/>
</dbReference>
<evidence type="ECO:0000313" key="3">
    <source>
        <dbReference type="EMBL" id="UMB72052.1"/>
    </source>
</evidence>
<dbReference type="EMBL" id="CP092488">
    <property type="protein sequence ID" value="UMB72052.1"/>
    <property type="molecule type" value="Genomic_DNA"/>
</dbReference>
<sequence>MNETHAQPAVVVGIDGSTMALHAALWAIDEAVRRDIPLRLVHIVESGGAPTEDTAPQLATARRSLNRVVRAVEATHKAVKIETDIVHGQPAASLIRISRDAAIVCVGAVGSHHFQHGRIGSTASAVAGRAHCAVAIVHAGTRPDRPHANVILAAADDLRHVESVLKTAAYEATMRDATLRVITCWQPPRSDPLALEKGDIEISAQLERHLEHWRSRHRDLRAEAVAVHGSLSGYLTTHAAELQSVIVTARCPGQVNEVVGAAGYGALAGSDCVVLVVDHHHL</sequence>
<dbReference type="PANTHER" id="PTHR46268:SF6">
    <property type="entry name" value="UNIVERSAL STRESS PROTEIN UP12"/>
    <property type="match status" value="1"/>
</dbReference>
<protein>
    <submittedName>
        <fullName evidence="3">Universal stress protein</fullName>
    </submittedName>
</protein>
<dbReference type="InterPro" id="IPR006015">
    <property type="entry name" value="Universal_stress_UspA"/>
</dbReference>
<proteinExistence type="inferred from homology"/>
<evidence type="ECO:0000256" key="1">
    <source>
        <dbReference type="ARBA" id="ARBA00008791"/>
    </source>
</evidence>
<evidence type="ECO:0000259" key="2">
    <source>
        <dbReference type="Pfam" id="PF00582"/>
    </source>
</evidence>
<dbReference type="SUPFAM" id="SSF52402">
    <property type="entry name" value="Adenine nucleotide alpha hydrolases-like"/>
    <property type="match status" value="2"/>
</dbReference>
<evidence type="ECO:0000313" key="4">
    <source>
        <dbReference type="Proteomes" id="UP001055336"/>
    </source>
</evidence>
<comment type="similarity">
    <text evidence="1">Belongs to the universal stress protein A family.</text>
</comment>
<dbReference type="PANTHER" id="PTHR46268">
    <property type="entry name" value="STRESS RESPONSE PROTEIN NHAX"/>
    <property type="match status" value="1"/>
</dbReference>
<dbReference type="Pfam" id="PF00582">
    <property type="entry name" value="Usp"/>
    <property type="match status" value="1"/>
</dbReference>
<organism evidence="3 4">
    <name type="scientific">Mycobacterium paraterrae</name>
    <dbReference type="NCBI Taxonomy" id="577492"/>
    <lineage>
        <taxon>Bacteria</taxon>
        <taxon>Bacillati</taxon>
        <taxon>Actinomycetota</taxon>
        <taxon>Actinomycetes</taxon>
        <taxon>Mycobacteriales</taxon>
        <taxon>Mycobacteriaceae</taxon>
        <taxon>Mycobacterium</taxon>
    </lineage>
</organism>
<accession>A0ABY3VWV9</accession>
<feature type="domain" description="UspA" evidence="2">
    <location>
        <begin position="10"/>
        <end position="138"/>
    </location>
</feature>
<reference evidence="3" key="1">
    <citation type="submission" date="2022-08" db="EMBL/GenBank/DDBJ databases">
        <title>Whole genome sequencing of non-tuberculosis mycobacteria type-strains.</title>
        <authorList>
            <person name="Igarashi Y."/>
            <person name="Osugi A."/>
            <person name="Mitarai S."/>
        </authorList>
    </citation>
    <scope>NUCLEOTIDE SEQUENCE</scope>
    <source>
        <strain evidence="3">DSM 45127</strain>
    </source>
</reference>
<dbReference type="RefSeq" id="WP_240263778.1">
    <property type="nucleotide sequence ID" value="NZ_CP092488.2"/>
</dbReference>
<dbReference type="InterPro" id="IPR014729">
    <property type="entry name" value="Rossmann-like_a/b/a_fold"/>
</dbReference>
<gene>
    <name evidence="3" type="ORF">MKK62_12985</name>
</gene>
<name>A0ABY3VWV9_9MYCO</name>
<dbReference type="Gene3D" id="3.40.50.620">
    <property type="entry name" value="HUPs"/>
    <property type="match status" value="2"/>
</dbReference>